<comment type="caution">
    <text evidence="2">The sequence shown here is derived from an EMBL/GenBank/DDBJ whole genome shotgun (WGS) entry which is preliminary data.</text>
</comment>
<evidence type="ECO:0000313" key="2">
    <source>
        <dbReference type="EMBL" id="KJF79113.1"/>
    </source>
</evidence>
<accession>A0A0D8LEE5</accession>
<feature type="domain" description="DUF3944" evidence="1">
    <location>
        <begin position="4"/>
        <end position="39"/>
    </location>
</feature>
<dbReference type="AlphaFoldDB" id="A0A0D8LEE5"/>
<name>A0A0D8LEE5_MORMO</name>
<dbReference type="EMBL" id="JZSH01000007">
    <property type="protein sequence ID" value="KJF79113.1"/>
    <property type="molecule type" value="Genomic_DNA"/>
</dbReference>
<organism evidence="2 3">
    <name type="scientific">Morganella morganii</name>
    <name type="common">Proteus morganii</name>
    <dbReference type="NCBI Taxonomy" id="582"/>
    <lineage>
        <taxon>Bacteria</taxon>
        <taxon>Pseudomonadati</taxon>
        <taxon>Pseudomonadota</taxon>
        <taxon>Gammaproteobacteria</taxon>
        <taxon>Enterobacterales</taxon>
        <taxon>Morganellaceae</taxon>
        <taxon>Morganella</taxon>
    </lineage>
</organism>
<dbReference type="PATRIC" id="fig|582.24.peg.482"/>
<sequence length="248" mass="26555">MATYRIDPDLAFIGQCSNEDLGLLVSVLTHDSKDGKKRLAESLTTSPEYQLFYPDHQKYWPAICAELQAFGANSLVTLLRGNKGVLYREILLDVCSRMKVKHEKEDCTETAEINLLMQIMRTSISDMSPDALAALSQEMKLNLTNPTPQLVMMALQAAVNVSGVAALELASIASFGVIQAMGGMATTAGVTGMASVFFGSRILGILAGPVGIALSSAWLIADIAGPAYRVTIPACIIVAYLRQKALAV</sequence>
<reference evidence="2 3" key="1">
    <citation type="submission" date="2015-02" db="EMBL/GenBank/DDBJ databases">
        <title>Whole genome shotgun sequencing of cultured foodborne pathogen.</title>
        <authorList>
            <person name="Timme R."/>
            <person name="Allard M.W."/>
            <person name="Strain E."/>
            <person name="Evans P.S."/>
            <person name="Brown E."/>
        </authorList>
    </citation>
    <scope>NUCLEOTIDE SEQUENCE [LARGE SCALE GENOMIC DNA]</scope>
    <source>
        <strain evidence="2 3">GCSL-TSO-24</strain>
    </source>
</reference>
<dbReference type="Pfam" id="PF13099">
    <property type="entry name" value="DUF3944"/>
    <property type="match status" value="1"/>
</dbReference>
<evidence type="ECO:0000313" key="3">
    <source>
        <dbReference type="Proteomes" id="UP000032582"/>
    </source>
</evidence>
<proteinExistence type="predicted"/>
<gene>
    <name evidence="2" type="ORF">UA45_01590</name>
</gene>
<evidence type="ECO:0000259" key="1">
    <source>
        <dbReference type="Pfam" id="PF13099"/>
    </source>
</evidence>
<dbReference type="InterPro" id="IPR025217">
    <property type="entry name" value="DUF3944"/>
</dbReference>
<dbReference type="Proteomes" id="UP000032582">
    <property type="component" value="Unassembled WGS sequence"/>
</dbReference>
<protein>
    <submittedName>
        <fullName evidence="2">Oxidoreductase</fullName>
    </submittedName>
</protein>